<dbReference type="GO" id="GO:0043138">
    <property type="term" value="F:3'-5' DNA helicase activity"/>
    <property type="evidence" value="ECO:0007669"/>
    <property type="project" value="UniProtKB-EC"/>
</dbReference>
<dbReference type="GO" id="GO:0016787">
    <property type="term" value="F:hydrolase activity"/>
    <property type="evidence" value="ECO:0007669"/>
    <property type="project" value="UniProtKB-KW"/>
</dbReference>
<evidence type="ECO:0000313" key="2">
    <source>
        <dbReference type="EMBL" id="KOB64557.1"/>
    </source>
</evidence>
<dbReference type="Proteomes" id="UP000037510">
    <property type="component" value="Unassembled WGS sequence"/>
</dbReference>
<dbReference type="InterPro" id="IPR027417">
    <property type="entry name" value="P-loop_NTPase"/>
</dbReference>
<feature type="non-terminal residue" evidence="2">
    <location>
        <position position="185"/>
    </location>
</feature>
<dbReference type="InterPro" id="IPR052247">
    <property type="entry name" value="Meiotic_Crossover_Helicase"/>
</dbReference>
<accession>A0A0L7KMN5</accession>
<sequence>MASELKSFTDVLDDPEEIICDSQPLSLSFVDDSQHHVHGNNSAGDVVPNSDIVCNFGSPNLNPVSPFAVSDVKYRSVFSYPFFNLVQSRVIEDALYSEWYAKFTKLGLQCIAVTGDTDVDFLQLKPYRIIITTPEKWDMLTRRWRDHRQMVEVIKLFLIDEVHILNDETRGPVLEAVVSRMKTIE</sequence>
<dbReference type="STRING" id="104452.A0A0L7KMN5"/>
<dbReference type="GO" id="GO:0003676">
    <property type="term" value="F:nucleic acid binding"/>
    <property type="evidence" value="ECO:0007669"/>
    <property type="project" value="InterPro"/>
</dbReference>
<evidence type="ECO:0000259" key="1">
    <source>
        <dbReference type="Pfam" id="PF00270"/>
    </source>
</evidence>
<comment type="caution">
    <text evidence="2">The sequence shown here is derived from an EMBL/GenBank/DDBJ whole genome shotgun (WGS) entry which is preliminary data.</text>
</comment>
<dbReference type="AlphaFoldDB" id="A0A0L7KMN5"/>
<name>A0A0L7KMN5_OPEBR</name>
<keyword evidence="3" id="KW-1185">Reference proteome</keyword>
<dbReference type="PANTHER" id="PTHR47835">
    <property type="entry name" value="HFM1, ATP DEPENDENT DNA HELICASE HOMOLOG"/>
    <property type="match status" value="1"/>
</dbReference>
<proteinExistence type="predicted"/>
<dbReference type="Pfam" id="PF00270">
    <property type="entry name" value="DEAD"/>
    <property type="match status" value="1"/>
</dbReference>
<dbReference type="SUPFAM" id="SSF52540">
    <property type="entry name" value="P-loop containing nucleoside triphosphate hydrolases"/>
    <property type="match status" value="1"/>
</dbReference>
<dbReference type="InterPro" id="IPR011545">
    <property type="entry name" value="DEAD/DEAH_box_helicase_dom"/>
</dbReference>
<evidence type="ECO:0000313" key="3">
    <source>
        <dbReference type="Proteomes" id="UP000037510"/>
    </source>
</evidence>
<dbReference type="GO" id="GO:0005524">
    <property type="term" value="F:ATP binding"/>
    <property type="evidence" value="ECO:0007669"/>
    <property type="project" value="InterPro"/>
</dbReference>
<organism evidence="2 3">
    <name type="scientific">Operophtera brumata</name>
    <name type="common">Winter moth</name>
    <name type="synonym">Phalaena brumata</name>
    <dbReference type="NCBI Taxonomy" id="104452"/>
    <lineage>
        <taxon>Eukaryota</taxon>
        <taxon>Metazoa</taxon>
        <taxon>Ecdysozoa</taxon>
        <taxon>Arthropoda</taxon>
        <taxon>Hexapoda</taxon>
        <taxon>Insecta</taxon>
        <taxon>Pterygota</taxon>
        <taxon>Neoptera</taxon>
        <taxon>Endopterygota</taxon>
        <taxon>Lepidoptera</taxon>
        <taxon>Glossata</taxon>
        <taxon>Ditrysia</taxon>
        <taxon>Geometroidea</taxon>
        <taxon>Geometridae</taxon>
        <taxon>Larentiinae</taxon>
        <taxon>Operophtera</taxon>
    </lineage>
</organism>
<protein>
    <submittedName>
        <fullName evidence="2">Putative HFM1 protein</fullName>
    </submittedName>
</protein>
<dbReference type="PANTHER" id="PTHR47835:SF3">
    <property type="entry name" value="HELICASE FOR MEIOSIS 1"/>
    <property type="match status" value="1"/>
</dbReference>
<dbReference type="Gene3D" id="3.40.50.300">
    <property type="entry name" value="P-loop containing nucleotide triphosphate hydrolases"/>
    <property type="match status" value="1"/>
</dbReference>
<reference evidence="2 3" key="1">
    <citation type="journal article" date="2015" name="Genome Biol. Evol.">
        <title>The genome of winter moth (Operophtera brumata) provides a genomic perspective on sexual dimorphism and phenology.</title>
        <authorList>
            <person name="Derks M.F."/>
            <person name="Smit S."/>
            <person name="Salis L."/>
            <person name="Schijlen E."/>
            <person name="Bossers A."/>
            <person name="Mateman C."/>
            <person name="Pijl A.S."/>
            <person name="de Ridder D."/>
            <person name="Groenen M.A."/>
            <person name="Visser M.E."/>
            <person name="Megens H.J."/>
        </authorList>
    </citation>
    <scope>NUCLEOTIDE SEQUENCE [LARGE SCALE GENOMIC DNA]</scope>
    <source>
        <strain evidence="2">WM2013NL</strain>
        <tissue evidence="2">Head and thorax</tissue>
    </source>
</reference>
<gene>
    <name evidence="2" type="ORF">OBRU01_21277</name>
</gene>
<dbReference type="EMBL" id="JTDY01008460">
    <property type="protein sequence ID" value="KOB64557.1"/>
    <property type="molecule type" value="Genomic_DNA"/>
</dbReference>
<feature type="domain" description="DEAD/DEAH-box helicase" evidence="1">
    <location>
        <begin position="95"/>
        <end position="182"/>
    </location>
</feature>